<evidence type="ECO:0000313" key="6">
    <source>
        <dbReference type="EMBL" id="TKV58728.1"/>
    </source>
</evidence>
<dbReference type="SUPFAM" id="SSF46894">
    <property type="entry name" value="C-terminal effector domain of the bipartite response regulators"/>
    <property type="match status" value="1"/>
</dbReference>
<dbReference type="RefSeq" id="WP_137450387.1">
    <property type="nucleotide sequence ID" value="NZ_SZZH01000003.1"/>
</dbReference>
<keyword evidence="3" id="KW-0804">Transcription</keyword>
<dbReference type="CDD" id="cd06170">
    <property type="entry name" value="LuxR_C_like"/>
    <property type="match status" value="1"/>
</dbReference>
<dbReference type="InterPro" id="IPR000792">
    <property type="entry name" value="Tscrpt_reg_LuxR_C"/>
</dbReference>
<keyword evidence="2" id="KW-0238">DNA-binding</keyword>
<dbReference type="Pfam" id="PF00196">
    <property type="entry name" value="GerE"/>
    <property type="match status" value="1"/>
</dbReference>
<dbReference type="EMBL" id="SZZH01000003">
    <property type="protein sequence ID" value="TKV58728.1"/>
    <property type="molecule type" value="Genomic_DNA"/>
</dbReference>
<keyword evidence="1" id="KW-0805">Transcription regulation</keyword>
<dbReference type="AlphaFoldDB" id="A0A4U6QF81"/>
<dbReference type="OrthoDB" id="9815744at2"/>
<dbReference type="InterPro" id="IPR036388">
    <property type="entry name" value="WH-like_DNA-bd_sf"/>
</dbReference>
<accession>A0A4U6QF81</accession>
<dbReference type="SMART" id="SM00421">
    <property type="entry name" value="HTH_LUXR"/>
    <property type="match status" value="1"/>
</dbReference>
<evidence type="ECO:0000313" key="7">
    <source>
        <dbReference type="Proteomes" id="UP000306985"/>
    </source>
</evidence>
<dbReference type="Gene3D" id="1.10.10.10">
    <property type="entry name" value="Winged helix-like DNA-binding domain superfamily/Winged helix DNA-binding domain"/>
    <property type="match status" value="1"/>
</dbReference>
<feature type="domain" description="HTH luxR-type" evidence="5">
    <location>
        <begin position="128"/>
        <end position="193"/>
    </location>
</feature>
<organism evidence="6 7">
    <name type="scientific">Nakamurella flava</name>
    <dbReference type="NCBI Taxonomy" id="2576308"/>
    <lineage>
        <taxon>Bacteria</taxon>
        <taxon>Bacillati</taxon>
        <taxon>Actinomycetota</taxon>
        <taxon>Actinomycetes</taxon>
        <taxon>Nakamurellales</taxon>
        <taxon>Nakamurellaceae</taxon>
        <taxon>Nakamurella</taxon>
    </lineage>
</organism>
<dbReference type="GO" id="GO:0003677">
    <property type="term" value="F:DNA binding"/>
    <property type="evidence" value="ECO:0007669"/>
    <property type="project" value="UniProtKB-KW"/>
</dbReference>
<evidence type="ECO:0000259" key="5">
    <source>
        <dbReference type="PROSITE" id="PS50043"/>
    </source>
</evidence>
<feature type="region of interest" description="Disordered" evidence="4">
    <location>
        <begin position="1"/>
        <end position="21"/>
    </location>
</feature>
<dbReference type="Proteomes" id="UP000306985">
    <property type="component" value="Unassembled WGS sequence"/>
</dbReference>
<dbReference type="PANTHER" id="PTHR44688">
    <property type="entry name" value="DNA-BINDING TRANSCRIPTIONAL ACTIVATOR DEVR_DOSR"/>
    <property type="match status" value="1"/>
</dbReference>
<name>A0A4U6QF81_9ACTN</name>
<comment type="caution">
    <text evidence="6">The sequence shown here is derived from an EMBL/GenBank/DDBJ whole genome shotgun (WGS) entry which is preliminary data.</text>
</comment>
<protein>
    <submittedName>
        <fullName evidence="6">Helix-turn-helix transcriptional regulator</fullName>
    </submittedName>
</protein>
<dbReference type="PRINTS" id="PR00038">
    <property type="entry name" value="HTHLUXR"/>
</dbReference>
<evidence type="ECO:0000256" key="2">
    <source>
        <dbReference type="ARBA" id="ARBA00023125"/>
    </source>
</evidence>
<proteinExistence type="predicted"/>
<gene>
    <name evidence="6" type="ORF">FDO65_14520</name>
</gene>
<dbReference type="PROSITE" id="PS50043">
    <property type="entry name" value="HTH_LUXR_2"/>
    <property type="match status" value="1"/>
</dbReference>
<evidence type="ECO:0000256" key="4">
    <source>
        <dbReference type="SAM" id="MobiDB-lite"/>
    </source>
</evidence>
<evidence type="ECO:0000256" key="3">
    <source>
        <dbReference type="ARBA" id="ARBA00023163"/>
    </source>
</evidence>
<dbReference type="PROSITE" id="PS00622">
    <property type="entry name" value="HTH_LUXR_1"/>
    <property type="match status" value="1"/>
</dbReference>
<keyword evidence="7" id="KW-1185">Reference proteome</keyword>
<dbReference type="GO" id="GO:0006355">
    <property type="term" value="P:regulation of DNA-templated transcription"/>
    <property type="evidence" value="ECO:0007669"/>
    <property type="project" value="InterPro"/>
</dbReference>
<evidence type="ECO:0000256" key="1">
    <source>
        <dbReference type="ARBA" id="ARBA00023015"/>
    </source>
</evidence>
<dbReference type="InterPro" id="IPR016032">
    <property type="entry name" value="Sig_transdc_resp-reg_C-effctor"/>
</dbReference>
<dbReference type="PANTHER" id="PTHR44688:SF16">
    <property type="entry name" value="DNA-BINDING TRANSCRIPTIONAL ACTIVATOR DEVR_DOSR"/>
    <property type="match status" value="1"/>
</dbReference>
<reference evidence="6 7" key="1">
    <citation type="submission" date="2019-05" db="EMBL/GenBank/DDBJ databases">
        <title>Nakamurella sp. N5BH11, whole genome shotgun sequence.</title>
        <authorList>
            <person name="Tuo L."/>
        </authorList>
    </citation>
    <scope>NUCLEOTIDE SEQUENCE [LARGE SCALE GENOMIC DNA]</scope>
    <source>
        <strain evidence="6 7">N5BH11</strain>
    </source>
</reference>
<sequence>MRRRSRRGPDDQPGGIDAGPAVLVVGPDDVVKQASVGAPARVAELGGGPLSEPLPMPLLSLVASARSYASGRHTDVPRVRMRSRTAPPGGAGSGWLLAHASPLLSPAGTGTDVVITIEPARAPEIVPLVVAAYGLTEREQAVVRLVLRGIGTAEIAAALHLSAYTVQDHLKAIFAKTGVRSRRELTAQVFYDHYAPRLADTPAVGPSGWFSEPGPASG</sequence>